<dbReference type="Proteomes" id="UP000198656">
    <property type="component" value="Unassembled WGS sequence"/>
</dbReference>
<dbReference type="GO" id="GO:0003677">
    <property type="term" value="F:DNA binding"/>
    <property type="evidence" value="ECO:0007669"/>
    <property type="project" value="UniProtKB-KW"/>
</dbReference>
<name>A0A1G7YTQ3_9FIRM</name>
<evidence type="ECO:0000313" key="2">
    <source>
        <dbReference type="Proteomes" id="UP000198656"/>
    </source>
</evidence>
<keyword evidence="2" id="KW-1185">Reference proteome</keyword>
<gene>
    <name evidence="1" type="ORF">SAMN05443529_108152</name>
</gene>
<dbReference type="AlphaFoldDB" id="A0A1G7YTQ3"/>
<evidence type="ECO:0000313" key="1">
    <source>
        <dbReference type="EMBL" id="SDG99784.1"/>
    </source>
</evidence>
<organism evidence="1 2">
    <name type="scientific">Desulfosporosinus hippei DSM 8344</name>
    <dbReference type="NCBI Taxonomy" id="1121419"/>
    <lineage>
        <taxon>Bacteria</taxon>
        <taxon>Bacillati</taxon>
        <taxon>Bacillota</taxon>
        <taxon>Clostridia</taxon>
        <taxon>Eubacteriales</taxon>
        <taxon>Desulfitobacteriaceae</taxon>
        <taxon>Desulfosporosinus</taxon>
    </lineage>
</organism>
<keyword evidence="1" id="KW-0238">DNA-binding</keyword>
<dbReference type="STRING" id="1121419.SAMN05443529_108152"/>
<sequence length="551" mass="62888">MRYLSSGNSGNEKKCFVISPIGKENSDDRRALNGLIDSVLKPTLEEMGFDVEVAHKINKPGSISHQIIHHLLNDELVVANLSSLNPNVMYELAVRHATGLPVVSIAVNGTILPFDITDDRVIFFQNDIAGAHELRDKLKKVVYEAIDNYVPDNPIYRVVQSSIVQKNTKNKTEDFLLERLNSIENLLNSILTGSTYLNKSLNTEEILEVANHIVNHLNKNNQWATGALLRARGLHQQSLFSERLEYYRMEKDYLAKQFCPMLLNRCKSFVESGKRVYIIIDSGTTLYPFFDKLAQEALRFHANEENEWIKHVTIVTNNLPGMLYFMENGRKTSSRYGDLAINSLLLPGVPLPIYSAVSGKETNHYLQNLRLETDAIFIGIVTGNWIRIRHSHPHCPIPLARGKDHQLFKQILFENSDEVFVVSPLGKVINSDLEKGELNDILGYSENNDNPDCKPYYEVKIDDKKANFVKLVTTIRESGRLLSGHSENIRDILNNNILEYLDFPYLPADRVPHLLFQFNEIPKEYDLEVATEFPVDRLRTKVMRELLKVIS</sequence>
<dbReference type="EMBL" id="FNCP01000008">
    <property type="protein sequence ID" value="SDG99784.1"/>
    <property type="molecule type" value="Genomic_DNA"/>
</dbReference>
<proteinExistence type="predicted"/>
<accession>A0A1G7YTQ3</accession>
<protein>
    <submittedName>
        <fullName evidence="1">DNA-binding transcriptional regulator of sugar metabolism, DeoR/GlpR family</fullName>
    </submittedName>
</protein>
<reference evidence="2" key="1">
    <citation type="submission" date="2016-10" db="EMBL/GenBank/DDBJ databases">
        <authorList>
            <person name="Varghese N."/>
            <person name="Submissions S."/>
        </authorList>
    </citation>
    <scope>NUCLEOTIDE SEQUENCE [LARGE SCALE GENOMIC DNA]</scope>
    <source>
        <strain evidence="2">DSM 8344</strain>
    </source>
</reference>